<evidence type="ECO:0000313" key="2">
    <source>
        <dbReference type="EMBL" id="KUG20752.1"/>
    </source>
</evidence>
<dbReference type="AlphaFoldDB" id="A0A0W8FIN2"/>
<dbReference type="EMBL" id="LNQE01001147">
    <property type="protein sequence ID" value="KUG20752.1"/>
    <property type="molecule type" value="Genomic_DNA"/>
</dbReference>
<proteinExistence type="predicted"/>
<feature type="transmembrane region" description="Helical" evidence="1">
    <location>
        <begin position="118"/>
        <end position="141"/>
    </location>
</feature>
<name>A0A0W8FIN2_9ZZZZ</name>
<protein>
    <submittedName>
        <fullName evidence="2">Transmembrane component bion of energizing module of biotin ecf transporter</fullName>
    </submittedName>
</protein>
<accession>A0A0W8FIN2</accession>
<evidence type="ECO:0000256" key="1">
    <source>
        <dbReference type="SAM" id="Phobius"/>
    </source>
</evidence>
<gene>
    <name evidence="2" type="ORF">ASZ90_009522</name>
</gene>
<keyword evidence="1" id="KW-0472">Membrane</keyword>
<keyword evidence="1 2" id="KW-0812">Transmembrane</keyword>
<keyword evidence="1" id="KW-1133">Transmembrane helix</keyword>
<comment type="caution">
    <text evidence="2">The sequence shown here is derived from an EMBL/GenBank/DDBJ whole genome shotgun (WGS) entry which is preliminary data.</text>
</comment>
<organism evidence="2">
    <name type="scientific">hydrocarbon metagenome</name>
    <dbReference type="NCBI Taxonomy" id="938273"/>
    <lineage>
        <taxon>unclassified sequences</taxon>
        <taxon>metagenomes</taxon>
        <taxon>ecological metagenomes</taxon>
    </lineage>
</organism>
<sequence length="142" mass="15770">MPAVLLVAAWAYADRREGEFLDVAVWLFGEQFGFDLGLIGEMTLQSLDVIRRDIAQMQTALHLKGIKPGFRTIVPLAVNLIVLQLRRTEDQARLLAVRGYTKGGRICPKFRTGYRDALSAVFAAILVIAALVAVRDVFIVLQ</sequence>
<reference evidence="2" key="1">
    <citation type="journal article" date="2015" name="Proc. Natl. Acad. Sci. U.S.A.">
        <title>Networks of energetic and metabolic interactions define dynamics in microbial communities.</title>
        <authorList>
            <person name="Embree M."/>
            <person name="Liu J.K."/>
            <person name="Al-Bassam M.M."/>
            <person name="Zengler K."/>
        </authorList>
    </citation>
    <scope>NUCLEOTIDE SEQUENCE</scope>
</reference>